<dbReference type="PANTHER" id="PTHR30329">
    <property type="entry name" value="STATOR ELEMENT OF FLAGELLAR MOTOR COMPLEX"/>
    <property type="match status" value="1"/>
</dbReference>
<organism evidence="14 15">
    <name type="scientific">Candidatus Litorirhabdus singularis</name>
    <dbReference type="NCBI Taxonomy" id="2518993"/>
    <lineage>
        <taxon>Bacteria</taxon>
        <taxon>Pseudomonadati</taxon>
        <taxon>Pseudomonadota</taxon>
        <taxon>Gammaproteobacteria</taxon>
        <taxon>Cellvibrionales</taxon>
        <taxon>Halieaceae</taxon>
        <taxon>Candidatus Litorirhabdus</taxon>
    </lineage>
</organism>
<dbReference type="InterPro" id="IPR050330">
    <property type="entry name" value="Bact_OuterMem_StrucFunc"/>
</dbReference>
<evidence type="ECO:0000256" key="4">
    <source>
        <dbReference type="ARBA" id="ARBA00022692"/>
    </source>
</evidence>
<evidence type="ECO:0000256" key="2">
    <source>
        <dbReference type="ARBA" id="ARBA00022448"/>
    </source>
</evidence>
<evidence type="ECO:0000313" key="14">
    <source>
        <dbReference type="EMBL" id="MCX2982978.1"/>
    </source>
</evidence>
<keyword evidence="9" id="KW-0998">Cell outer membrane</keyword>
<accession>A0ABT3TKY1</accession>
<dbReference type="Proteomes" id="UP001143362">
    <property type="component" value="Unassembled WGS sequence"/>
</dbReference>
<dbReference type="InterPro" id="IPR027385">
    <property type="entry name" value="Beta-barrel_OMP"/>
</dbReference>
<dbReference type="InterPro" id="IPR011250">
    <property type="entry name" value="OMP/PagP_B-barrel"/>
</dbReference>
<feature type="domain" description="OmpA-like" evidence="13">
    <location>
        <begin position="236"/>
        <end position="354"/>
    </location>
</feature>
<dbReference type="SUPFAM" id="SSF103088">
    <property type="entry name" value="OmpA-like"/>
    <property type="match status" value="1"/>
</dbReference>
<evidence type="ECO:0000259" key="13">
    <source>
        <dbReference type="PROSITE" id="PS51123"/>
    </source>
</evidence>
<keyword evidence="8 10" id="KW-0472">Membrane</keyword>
<evidence type="ECO:0000256" key="11">
    <source>
        <dbReference type="SAM" id="MobiDB-lite"/>
    </source>
</evidence>
<comment type="caution">
    <text evidence="14">The sequence shown here is derived from an EMBL/GenBank/DDBJ whole genome shotgun (WGS) entry which is preliminary data.</text>
</comment>
<evidence type="ECO:0000256" key="1">
    <source>
        <dbReference type="ARBA" id="ARBA00004571"/>
    </source>
</evidence>
<dbReference type="Gene3D" id="3.30.1330.60">
    <property type="entry name" value="OmpA-like domain"/>
    <property type="match status" value="1"/>
</dbReference>
<evidence type="ECO:0000256" key="10">
    <source>
        <dbReference type="PROSITE-ProRule" id="PRU00473"/>
    </source>
</evidence>
<evidence type="ECO:0000256" key="3">
    <source>
        <dbReference type="ARBA" id="ARBA00022452"/>
    </source>
</evidence>
<name>A0ABT3TKY1_9GAMM</name>
<dbReference type="PANTHER" id="PTHR30329:SF21">
    <property type="entry name" value="LIPOPROTEIN YIAD-RELATED"/>
    <property type="match status" value="1"/>
</dbReference>
<keyword evidence="7" id="KW-0626">Porin</keyword>
<evidence type="ECO:0000256" key="7">
    <source>
        <dbReference type="ARBA" id="ARBA00023114"/>
    </source>
</evidence>
<evidence type="ECO:0000256" key="5">
    <source>
        <dbReference type="ARBA" id="ARBA00022729"/>
    </source>
</evidence>
<evidence type="ECO:0000256" key="6">
    <source>
        <dbReference type="ARBA" id="ARBA00023065"/>
    </source>
</evidence>
<keyword evidence="4" id="KW-0812">Transmembrane</keyword>
<proteinExistence type="predicted"/>
<dbReference type="InterPro" id="IPR006665">
    <property type="entry name" value="OmpA-like"/>
</dbReference>
<evidence type="ECO:0000256" key="12">
    <source>
        <dbReference type="SAM" id="SignalP"/>
    </source>
</evidence>
<dbReference type="InterPro" id="IPR028974">
    <property type="entry name" value="TSP_type-3_rpt"/>
</dbReference>
<dbReference type="Pfam" id="PF00691">
    <property type="entry name" value="OmpA"/>
    <property type="match status" value="1"/>
</dbReference>
<evidence type="ECO:0000256" key="8">
    <source>
        <dbReference type="ARBA" id="ARBA00023136"/>
    </source>
</evidence>
<comment type="subcellular location">
    <subcellularLocation>
        <location evidence="1">Cell outer membrane</location>
        <topology evidence="1">Multi-pass membrane protein</topology>
    </subcellularLocation>
</comment>
<keyword evidence="6" id="KW-0406">Ion transport</keyword>
<reference evidence="14" key="1">
    <citation type="submission" date="2019-02" db="EMBL/GenBank/DDBJ databases">
        <authorList>
            <person name="Li S.-H."/>
        </authorList>
    </citation>
    <scope>NUCLEOTIDE SEQUENCE</scope>
    <source>
        <strain evidence="14">IMCC14734</strain>
    </source>
</reference>
<feature type="chain" id="PRO_5046901268" evidence="12">
    <location>
        <begin position="34"/>
        <end position="356"/>
    </location>
</feature>
<protein>
    <submittedName>
        <fullName evidence="14">OmpA family protein</fullName>
    </submittedName>
</protein>
<evidence type="ECO:0000313" key="15">
    <source>
        <dbReference type="Proteomes" id="UP001143362"/>
    </source>
</evidence>
<keyword evidence="3" id="KW-1134">Transmembrane beta strand</keyword>
<gene>
    <name evidence="14" type="ORF">EYC98_19115</name>
</gene>
<feature type="signal peptide" evidence="12">
    <location>
        <begin position="1"/>
        <end position="33"/>
    </location>
</feature>
<dbReference type="SUPFAM" id="SSF103647">
    <property type="entry name" value="TSP type-3 repeat"/>
    <property type="match status" value="1"/>
</dbReference>
<evidence type="ECO:0000256" key="9">
    <source>
        <dbReference type="ARBA" id="ARBA00023237"/>
    </source>
</evidence>
<feature type="region of interest" description="Disordered" evidence="11">
    <location>
        <begin position="330"/>
        <end position="356"/>
    </location>
</feature>
<dbReference type="InterPro" id="IPR036737">
    <property type="entry name" value="OmpA-like_sf"/>
</dbReference>
<dbReference type="PROSITE" id="PS51123">
    <property type="entry name" value="OMPA_2"/>
    <property type="match status" value="1"/>
</dbReference>
<keyword evidence="5 12" id="KW-0732">Signal</keyword>
<sequence length="356" mass="38289">MTIPSTHKDNDMNVRLIAVLAAVLGVFSGMAQAANEAPLTITLGGTQHYFDSNRDVDNEILPSGALEWRLSDDWAAEFTYSGGDSESAIDGSDVNIDQWHLGGVYYTEPQGNLYPYLALGAGELSRGFKTGKESDIQANLGAGLRYYFTDHWSWRADARWLHSFDDSDNDLALTFGIAYSFAPPKGKRAAPVVAAAAVVAAPIDSDGDGVFDDDDLCPGTPAGAEVDSRGCEVVQEVVETASVELQVNFGFNSDEVTEQYMQDLGGLAEFLGQFEELQLEIEGHTDSVGDAGYNQVLSERRANAVKAVLANKFGIAESRMTAIGYGEAEPVETNDTEEGRAENRRVMATLSDTAGN</sequence>
<keyword evidence="15" id="KW-1185">Reference proteome</keyword>
<dbReference type="SUPFAM" id="SSF56925">
    <property type="entry name" value="OMPA-like"/>
    <property type="match status" value="1"/>
</dbReference>
<keyword evidence="2" id="KW-0813">Transport</keyword>
<dbReference type="Gene3D" id="2.40.160.20">
    <property type="match status" value="1"/>
</dbReference>
<dbReference type="Pfam" id="PF13505">
    <property type="entry name" value="OMP_b-brl"/>
    <property type="match status" value="1"/>
</dbReference>
<dbReference type="PRINTS" id="PR01021">
    <property type="entry name" value="OMPADOMAIN"/>
</dbReference>
<dbReference type="CDD" id="cd07185">
    <property type="entry name" value="OmpA_C-like"/>
    <property type="match status" value="1"/>
</dbReference>
<dbReference type="InterPro" id="IPR006664">
    <property type="entry name" value="OMP_bac"/>
</dbReference>
<dbReference type="EMBL" id="SHNN01000005">
    <property type="protein sequence ID" value="MCX2982978.1"/>
    <property type="molecule type" value="Genomic_DNA"/>
</dbReference>